<dbReference type="Gene3D" id="3.30.1520.10">
    <property type="entry name" value="Phox-like domain"/>
    <property type="match status" value="1"/>
</dbReference>
<dbReference type="PROSITE" id="PS50195">
    <property type="entry name" value="PX"/>
    <property type="match status" value="1"/>
</dbReference>
<dbReference type="Gene3D" id="2.30.30.40">
    <property type="entry name" value="SH3 Domains"/>
    <property type="match status" value="2"/>
</dbReference>
<dbReference type="SMART" id="SM00326">
    <property type="entry name" value="SH3"/>
    <property type="match status" value="2"/>
</dbReference>
<keyword evidence="7" id="KW-1185">Reference proteome</keyword>
<dbReference type="SUPFAM" id="SSF64268">
    <property type="entry name" value="PX domain"/>
    <property type="match status" value="1"/>
</dbReference>
<dbReference type="Ensembl" id="ENSPKIT00000041018.1">
    <property type="protein sequence ID" value="ENSPKIP00000016523.1"/>
    <property type="gene ID" value="ENSPKIG00000002815.1"/>
</dbReference>
<evidence type="ECO:0000313" key="7">
    <source>
        <dbReference type="Proteomes" id="UP000261540"/>
    </source>
</evidence>
<feature type="domain" description="PX" evidence="5">
    <location>
        <begin position="1"/>
        <end position="127"/>
    </location>
</feature>
<dbReference type="AlphaFoldDB" id="A0A3B3RDV5"/>
<dbReference type="InterPro" id="IPR035758">
    <property type="entry name" value="NoxO1_SH3_2"/>
</dbReference>
<reference evidence="6" key="1">
    <citation type="submission" date="2025-08" db="UniProtKB">
        <authorList>
            <consortium name="Ensembl"/>
        </authorList>
    </citation>
    <scope>IDENTIFICATION</scope>
</reference>
<dbReference type="InterPro" id="IPR051228">
    <property type="entry name" value="NADPH_Oxidase/PX-Domain"/>
</dbReference>
<feature type="region of interest" description="Disordered" evidence="3">
    <location>
        <begin position="400"/>
        <end position="442"/>
    </location>
</feature>
<evidence type="ECO:0000259" key="5">
    <source>
        <dbReference type="PROSITE" id="PS50195"/>
    </source>
</evidence>
<evidence type="ECO:0000256" key="3">
    <source>
        <dbReference type="SAM" id="MobiDB-lite"/>
    </source>
</evidence>
<dbReference type="PANTHER" id="PTHR15706:SF10">
    <property type="entry name" value="NADPH OXIDASE ORGANIZER 1"/>
    <property type="match status" value="1"/>
</dbReference>
<evidence type="ECO:0000256" key="2">
    <source>
        <dbReference type="PROSITE-ProRule" id="PRU00192"/>
    </source>
</evidence>
<dbReference type="InterPro" id="IPR036871">
    <property type="entry name" value="PX_dom_sf"/>
</dbReference>
<dbReference type="Proteomes" id="UP000261540">
    <property type="component" value="Unplaced"/>
</dbReference>
<dbReference type="InterPro" id="IPR036028">
    <property type="entry name" value="SH3-like_dom_sf"/>
</dbReference>
<dbReference type="GO" id="GO:0005737">
    <property type="term" value="C:cytoplasm"/>
    <property type="evidence" value="ECO:0007669"/>
    <property type="project" value="TreeGrafter"/>
</dbReference>
<evidence type="ECO:0000259" key="4">
    <source>
        <dbReference type="PROSITE" id="PS50002"/>
    </source>
</evidence>
<proteinExistence type="predicted"/>
<name>A0A3B3RDV5_9TELE</name>
<dbReference type="CDD" id="cd12024">
    <property type="entry name" value="SH3_NoxO1_2"/>
    <property type="match status" value="1"/>
</dbReference>
<dbReference type="Pfam" id="PF00787">
    <property type="entry name" value="PX"/>
    <property type="match status" value="1"/>
</dbReference>
<dbReference type="FunFam" id="2.30.30.40:FF:000233">
    <property type="entry name" value="NADPH oxidase organizer 1"/>
    <property type="match status" value="1"/>
</dbReference>
<dbReference type="FunFam" id="2.30.30.40:FF:000219">
    <property type="entry name" value="NADPH oxidase organizer 1"/>
    <property type="match status" value="1"/>
</dbReference>
<sequence>MNDQRFPLRVRLTGVMYKDADKRFLTVVLWSDESEIIIYRSFQEFKKLHKSLKRKLATESRFRKSERVLPRFPAKTITHNLQRKGPSRSMLRLKYMENYCTELLACGHNIVQSFEMIQFFTPQNHDLQPDYAKNSIVIMPSEDIGSQDTDYVDSKRLSFGNISQPFLSETYRCVGAYETKDTKNRPFSVAVNETVDVLIKDKGGWWLVENTEKHLAWFPAPYLESCEDDDEEDDLSECPMEGRLYCMARCYRATKEDEVSVNIGSVVEVLQKSADGWWFIRHKGNAGYVPSMYLRPYCNPHLRFQALQKDMRSSSLCLAQLHLQEAAPGLTPPKGDSLRPTFIPRSQSMELLSASPIRSITEEPATGKDCEGRPSVASEGSELSFSDDCGSLCGSSVSTSCSDKEEQRPGSQAANSHGDQADGRKLSSTTSVPKVPPRPRVQEILSRCTTITRKAAQTYVASQLMEHGEREIC</sequence>
<evidence type="ECO:0000256" key="1">
    <source>
        <dbReference type="ARBA" id="ARBA00022443"/>
    </source>
</evidence>
<dbReference type="OrthoDB" id="10255964at2759"/>
<reference evidence="6" key="2">
    <citation type="submission" date="2025-09" db="UniProtKB">
        <authorList>
            <consortium name="Ensembl"/>
        </authorList>
    </citation>
    <scope>IDENTIFICATION</scope>
</reference>
<dbReference type="STRING" id="1676925.ENSPKIP00000016523"/>
<dbReference type="SUPFAM" id="SSF50044">
    <property type="entry name" value="SH3-domain"/>
    <property type="match status" value="2"/>
</dbReference>
<dbReference type="GO" id="GO:0016176">
    <property type="term" value="F:superoxide-generating NADPH oxidase activator activity"/>
    <property type="evidence" value="ECO:0007669"/>
    <property type="project" value="TreeGrafter"/>
</dbReference>
<feature type="domain" description="SH3" evidence="4">
    <location>
        <begin position="239"/>
        <end position="299"/>
    </location>
</feature>
<accession>A0A3B3RDV5</accession>
<keyword evidence="1 2" id="KW-0728">SH3 domain</keyword>
<organism evidence="6 7">
    <name type="scientific">Paramormyrops kingsleyae</name>
    <dbReference type="NCBI Taxonomy" id="1676925"/>
    <lineage>
        <taxon>Eukaryota</taxon>
        <taxon>Metazoa</taxon>
        <taxon>Chordata</taxon>
        <taxon>Craniata</taxon>
        <taxon>Vertebrata</taxon>
        <taxon>Euteleostomi</taxon>
        <taxon>Actinopterygii</taxon>
        <taxon>Neopterygii</taxon>
        <taxon>Teleostei</taxon>
        <taxon>Osteoglossocephala</taxon>
        <taxon>Osteoglossomorpha</taxon>
        <taxon>Osteoglossiformes</taxon>
        <taxon>Mormyridae</taxon>
        <taxon>Paramormyrops</taxon>
    </lineage>
</organism>
<dbReference type="Pfam" id="PF14604">
    <property type="entry name" value="SH3_9"/>
    <property type="match status" value="1"/>
</dbReference>
<dbReference type="InterPro" id="IPR001683">
    <property type="entry name" value="PX_dom"/>
</dbReference>
<dbReference type="GeneTree" id="ENSGT00940000158812"/>
<feature type="domain" description="SH3" evidence="4">
    <location>
        <begin position="166"/>
        <end position="228"/>
    </location>
</feature>
<dbReference type="KEGG" id="pki:111842504"/>
<dbReference type="CTD" id="561765"/>
<feature type="region of interest" description="Disordered" evidence="3">
    <location>
        <begin position="353"/>
        <end position="388"/>
    </location>
</feature>
<protein>
    <submittedName>
        <fullName evidence="6">NADPH oxidase organizer 1b</fullName>
    </submittedName>
</protein>
<dbReference type="PROSITE" id="PS50002">
    <property type="entry name" value="SH3"/>
    <property type="match status" value="2"/>
</dbReference>
<dbReference type="GO" id="GO:0042554">
    <property type="term" value="P:superoxide anion generation"/>
    <property type="evidence" value="ECO:0007669"/>
    <property type="project" value="TreeGrafter"/>
</dbReference>
<evidence type="ECO:0000313" key="6">
    <source>
        <dbReference type="Ensembl" id="ENSPKIP00000016523.1"/>
    </source>
</evidence>
<feature type="compositionally biased region" description="Polar residues" evidence="3">
    <location>
        <begin position="409"/>
        <end position="418"/>
    </location>
</feature>
<dbReference type="InterPro" id="IPR001452">
    <property type="entry name" value="SH3_domain"/>
</dbReference>
<dbReference type="PANTHER" id="PTHR15706">
    <property type="entry name" value="SH3 MULTIPLE DOMAIN"/>
    <property type="match status" value="1"/>
</dbReference>
<dbReference type="GO" id="GO:0035091">
    <property type="term" value="F:phosphatidylinositol binding"/>
    <property type="evidence" value="ECO:0007669"/>
    <property type="project" value="InterPro"/>
</dbReference>